<proteinExistence type="predicted"/>
<keyword evidence="1" id="KW-0732">Signal</keyword>
<evidence type="ECO:0000256" key="1">
    <source>
        <dbReference type="SAM" id="SignalP"/>
    </source>
</evidence>
<dbReference type="STRING" id="1459.AF332_06895"/>
<dbReference type="PATRIC" id="fig|1459.3.peg.1476"/>
<gene>
    <name evidence="3" type="ORF">AF332_06895</name>
</gene>
<dbReference type="SUPFAM" id="SSF89550">
    <property type="entry name" value="PHP domain-like"/>
    <property type="match status" value="1"/>
</dbReference>
<dbReference type="OrthoDB" id="9997at2"/>
<keyword evidence="4" id="KW-1185">Reference proteome</keyword>
<name>A0A0M0G9R9_SPOGL</name>
<comment type="caution">
    <text evidence="3">The sequence shown here is derived from an EMBL/GenBank/DDBJ whole genome shotgun (WGS) entry which is preliminary data.</text>
</comment>
<dbReference type="SMART" id="SM00481">
    <property type="entry name" value="POLIIIAc"/>
    <property type="match status" value="1"/>
</dbReference>
<accession>A0A0M0G9R9</accession>
<evidence type="ECO:0000313" key="4">
    <source>
        <dbReference type="Proteomes" id="UP000037109"/>
    </source>
</evidence>
<feature type="signal peptide" evidence="1">
    <location>
        <begin position="1"/>
        <end position="23"/>
    </location>
</feature>
<protein>
    <submittedName>
        <fullName evidence="3">Phosphoesterase</fullName>
    </submittedName>
</protein>
<reference evidence="4" key="1">
    <citation type="submission" date="2015-07" db="EMBL/GenBank/DDBJ databases">
        <title>Fjat-10036 dsm4.</title>
        <authorList>
            <person name="Liu B."/>
            <person name="Wang J."/>
            <person name="Zhu Y."/>
            <person name="Liu G."/>
            <person name="Chen Q."/>
            <person name="Chen Z."/>
            <person name="Lan J."/>
            <person name="Che J."/>
            <person name="Ge C."/>
            <person name="Shi H."/>
            <person name="Pan Z."/>
            <person name="Liu X."/>
        </authorList>
    </citation>
    <scope>NUCLEOTIDE SEQUENCE [LARGE SCALE GENOMIC DNA]</scope>
    <source>
        <strain evidence="4">DSM 4</strain>
    </source>
</reference>
<dbReference type="EMBL" id="LGUF01000007">
    <property type="protein sequence ID" value="KON86574.1"/>
    <property type="molecule type" value="Genomic_DNA"/>
</dbReference>
<evidence type="ECO:0000259" key="2">
    <source>
        <dbReference type="SMART" id="SM00481"/>
    </source>
</evidence>
<sequence length="485" mass="54726">MKFFQRKKSIPVAATLAAGFLISATGFISNDTEAKSSEKKDKSTWLAGDHHIHTEWSFKYDYTQNPITGIKGGDAVYPIEKQAKMAKKFGLDWIVTTDHGGPNHSADNLEGAYPDVLKSREKHRDLLHFYGLELNPAGADHVSLIMPKSANEADSLYRIEKEFGRGDIPGNPEDNDEAKMDRAVQYMASLPKKDQPIVFANHPARDHSGIGVYDGKTSPAELRRWNDTAPSIFTGMEGAPGHQADFYGEDKRGRGIYEKAPTLGGYDQMTATLGGFWDAMLGEGRKYWITGTSDMHEHYSDGGREFWPGEYAKTYVKAEKDYNDVMESMRNGRMFVTTGDLISELDVTVKAKKKTAEIGEEIVISKHNRDNLNVEITFRDPKSKNANKENPKVNRVDLIIGEITGESKDDKNPTTKVIKRFNENEFKRHGEYITVSYKLDDINTNSYIRVRGTNTNELEPNTDPKDENPWSDLWFYSNPVFIKVK</sequence>
<dbReference type="AlphaFoldDB" id="A0A0M0G9R9"/>
<feature type="chain" id="PRO_5039320316" evidence="1">
    <location>
        <begin position="24"/>
        <end position="485"/>
    </location>
</feature>
<dbReference type="Gene3D" id="3.20.20.140">
    <property type="entry name" value="Metal-dependent hydrolases"/>
    <property type="match status" value="1"/>
</dbReference>
<dbReference type="InterPro" id="IPR003141">
    <property type="entry name" value="Pol/His_phosphatase_N"/>
</dbReference>
<organism evidence="3 4">
    <name type="scientific">Sporosarcina globispora</name>
    <name type="common">Bacillus globisporus</name>
    <dbReference type="NCBI Taxonomy" id="1459"/>
    <lineage>
        <taxon>Bacteria</taxon>
        <taxon>Bacillati</taxon>
        <taxon>Bacillota</taxon>
        <taxon>Bacilli</taxon>
        <taxon>Bacillales</taxon>
        <taxon>Caryophanaceae</taxon>
        <taxon>Sporosarcina</taxon>
    </lineage>
</organism>
<dbReference type="Proteomes" id="UP000037109">
    <property type="component" value="Unassembled WGS sequence"/>
</dbReference>
<evidence type="ECO:0000313" key="3">
    <source>
        <dbReference type="EMBL" id="KON86574.1"/>
    </source>
</evidence>
<dbReference type="RefSeq" id="WP_053433937.1">
    <property type="nucleotide sequence ID" value="NZ_LGUF01000007.1"/>
</dbReference>
<dbReference type="InterPro" id="IPR016195">
    <property type="entry name" value="Pol/histidinol_Pase-like"/>
</dbReference>
<feature type="domain" description="Polymerase/histidinol phosphatase N-terminal" evidence="2">
    <location>
        <begin position="48"/>
        <end position="138"/>
    </location>
</feature>